<dbReference type="InterPro" id="IPR049945">
    <property type="entry name" value="AAA_22"/>
</dbReference>
<dbReference type="Gene3D" id="3.90.70.10">
    <property type="entry name" value="Cysteine proteinases"/>
    <property type="match status" value="1"/>
</dbReference>
<dbReference type="Gene3D" id="1.10.101.10">
    <property type="entry name" value="PGBD-like superfamily/PGBD"/>
    <property type="match status" value="1"/>
</dbReference>
<sequence>MYQDFFGFNELPFSMTPNARFLYLSERHKEALNYLLSGLGQGGGFALLTGEVGTGKTTVSKALFSKLENKVHLALILNPTFSAQELLEAICDELEIIYSNSTSLKNLTDNIVGFLKQEREKGFQTIVAIDEAQHLGPDVLEQLRLLTNFETDSDKLLKVLLIGQPELQQKLQQTNLRQLAQRITARYHLLPLTPKEIEYYITHRLTVAGGDISLFPASVIKKIAHHSSGIPRVVNLLCDKALWISYQSGNKIVNSKAVEQARELVLDWQSSPEVRTHQRDSFAFTPLVIALGLSALLSLGSYHFLPKYLDAHYPMSAPIVEAPLIGFESQSDAFQALLSVWGYSTNSFQANCTNAKRAQLYCLDSNGSLNDLLAINRPAVVWLQQATGDDLLALVYRVDSKGVELLLPSEHVEVSHQWFEQHWNGAYIQLWKKPIITDRAMKRGDKGEAILELNRLLSFALEQPFSNLDRFNKETEKQVKEFQEIFGLTTDGVAGSSTLMWLDSVVNIDAPLLQGGE</sequence>
<evidence type="ECO:0000313" key="3">
    <source>
        <dbReference type="Proteomes" id="UP000239263"/>
    </source>
</evidence>
<dbReference type="CDD" id="cd00009">
    <property type="entry name" value="AAA"/>
    <property type="match status" value="1"/>
</dbReference>
<dbReference type="Proteomes" id="UP000239263">
    <property type="component" value="Unassembled WGS sequence"/>
</dbReference>
<feature type="domain" description="AAA+ ATPase" evidence="1">
    <location>
        <begin position="42"/>
        <end position="195"/>
    </location>
</feature>
<dbReference type="InterPro" id="IPR036366">
    <property type="entry name" value="PGBDSf"/>
</dbReference>
<name>A0A2S7XA47_9GAMM</name>
<evidence type="ECO:0000259" key="1">
    <source>
        <dbReference type="SMART" id="SM00382"/>
    </source>
</evidence>
<dbReference type="PANTHER" id="PTHR35894:SF1">
    <property type="entry name" value="PHOSPHORIBULOKINASE _ URIDINE KINASE FAMILY"/>
    <property type="match status" value="1"/>
</dbReference>
<dbReference type="InterPro" id="IPR048809">
    <property type="entry name" value="GspA_C39-like"/>
</dbReference>
<dbReference type="Pfam" id="PF21327">
    <property type="entry name" value="GspA_C39-like"/>
    <property type="match status" value="1"/>
</dbReference>
<dbReference type="AlphaFoldDB" id="A0A2S7XA47"/>
<dbReference type="OrthoDB" id="9780149at2"/>
<dbReference type="EMBL" id="MSCO01000001">
    <property type="protein sequence ID" value="PQJ88233.1"/>
    <property type="molecule type" value="Genomic_DNA"/>
</dbReference>
<dbReference type="Pfam" id="PF01471">
    <property type="entry name" value="PG_binding_1"/>
    <property type="match status" value="1"/>
</dbReference>
<gene>
    <name evidence="2" type="ORF">BTO22_00930</name>
</gene>
<evidence type="ECO:0000313" key="2">
    <source>
        <dbReference type="EMBL" id="PQJ88233.1"/>
    </source>
</evidence>
<dbReference type="InterPro" id="IPR027417">
    <property type="entry name" value="P-loop_NTPase"/>
</dbReference>
<organism evidence="2 3">
    <name type="scientific">Aliivibrio sifiae</name>
    <dbReference type="NCBI Taxonomy" id="566293"/>
    <lineage>
        <taxon>Bacteria</taxon>
        <taxon>Pseudomonadati</taxon>
        <taxon>Pseudomonadota</taxon>
        <taxon>Gammaproteobacteria</taxon>
        <taxon>Vibrionales</taxon>
        <taxon>Vibrionaceae</taxon>
        <taxon>Aliivibrio</taxon>
    </lineage>
</organism>
<dbReference type="Gene3D" id="3.40.50.300">
    <property type="entry name" value="P-loop containing nucleotide triphosphate hydrolases"/>
    <property type="match status" value="1"/>
</dbReference>
<proteinExistence type="predicted"/>
<dbReference type="PANTHER" id="PTHR35894">
    <property type="entry name" value="GENERAL SECRETION PATHWAY PROTEIN A-RELATED"/>
    <property type="match status" value="1"/>
</dbReference>
<dbReference type="InterPro" id="IPR003593">
    <property type="entry name" value="AAA+_ATPase"/>
</dbReference>
<dbReference type="InterPro" id="IPR036365">
    <property type="entry name" value="PGBD-like_sf"/>
</dbReference>
<accession>A0A2S7XA47</accession>
<dbReference type="RefSeq" id="WP_105053917.1">
    <property type="nucleotide sequence ID" value="NZ_CAWNRT010000001.1"/>
</dbReference>
<protein>
    <submittedName>
        <fullName evidence="2">General secretion pathway protein GspA</fullName>
    </submittedName>
</protein>
<dbReference type="InterPro" id="IPR002477">
    <property type="entry name" value="Peptidoglycan-bd-like"/>
</dbReference>
<dbReference type="SUPFAM" id="SSF47090">
    <property type="entry name" value="PGBD-like"/>
    <property type="match status" value="1"/>
</dbReference>
<dbReference type="Pfam" id="PF13401">
    <property type="entry name" value="AAA_22"/>
    <property type="match status" value="1"/>
</dbReference>
<dbReference type="InterPro" id="IPR052026">
    <property type="entry name" value="ExeA_AAA_ATPase_DNA-bind"/>
</dbReference>
<comment type="caution">
    <text evidence="2">The sequence shown here is derived from an EMBL/GenBank/DDBJ whole genome shotgun (WGS) entry which is preliminary data.</text>
</comment>
<reference evidence="2 3" key="1">
    <citation type="submission" date="2016-12" db="EMBL/GenBank/DDBJ databases">
        <title>Diversity of luminous bacteria.</title>
        <authorList>
            <person name="Yoshizawa S."/>
            <person name="Kogure K."/>
        </authorList>
    </citation>
    <scope>NUCLEOTIDE SEQUENCE [LARGE SCALE GENOMIC DNA]</scope>
    <source>
        <strain evidence="2 3">ATCC 33715</strain>
    </source>
</reference>
<dbReference type="SUPFAM" id="SSF52540">
    <property type="entry name" value="P-loop containing nucleoside triphosphate hydrolases"/>
    <property type="match status" value="1"/>
</dbReference>
<dbReference type="GO" id="GO:0016887">
    <property type="term" value="F:ATP hydrolysis activity"/>
    <property type="evidence" value="ECO:0007669"/>
    <property type="project" value="InterPro"/>
</dbReference>
<dbReference type="SMART" id="SM00382">
    <property type="entry name" value="AAA"/>
    <property type="match status" value="1"/>
</dbReference>